<dbReference type="NCBIfam" id="NF041067">
    <property type="entry name" value="DpdJ"/>
    <property type="match status" value="1"/>
</dbReference>
<keyword evidence="5" id="KW-0378">Hydrolase</keyword>
<dbReference type="Gene3D" id="3.40.50.300">
    <property type="entry name" value="P-loop containing nucleotide triphosphate hydrolases"/>
    <property type="match status" value="3"/>
</dbReference>
<evidence type="ECO:0000259" key="4">
    <source>
        <dbReference type="PROSITE" id="PS51194"/>
    </source>
</evidence>
<dbReference type="SMART" id="SM00487">
    <property type="entry name" value="DEXDc"/>
    <property type="match status" value="1"/>
</dbReference>
<evidence type="ECO:0000313" key="5">
    <source>
        <dbReference type="EMBL" id="MCH6470688.1"/>
    </source>
</evidence>
<feature type="domain" description="Helicase ATP-binding" evidence="3">
    <location>
        <begin position="183"/>
        <end position="447"/>
    </location>
</feature>
<dbReference type="PROSITE" id="PS51192">
    <property type="entry name" value="HELICASE_ATP_BIND_1"/>
    <property type="match status" value="1"/>
</dbReference>
<dbReference type="EMBL" id="JAKZBV010000001">
    <property type="protein sequence ID" value="MCH6470688.1"/>
    <property type="molecule type" value="Genomic_DNA"/>
</dbReference>
<dbReference type="Pfam" id="PF00271">
    <property type="entry name" value="Helicase_C"/>
    <property type="match status" value="1"/>
</dbReference>
<keyword evidence="6" id="KW-1185">Reference proteome</keyword>
<dbReference type="GO" id="GO:0004386">
    <property type="term" value="F:helicase activity"/>
    <property type="evidence" value="ECO:0007669"/>
    <property type="project" value="UniProtKB-KW"/>
</dbReference>
<dbReference type="InterPro" id="IPR027417">
    <property type="entry name" value="P-loop_NTPase"/>
</dbReference>
<dbReference type="InterPro" id="IPR011545">
    <property type="entry name" value="DEAD/DEAH_box_helicase_dom"/>
</dbReference>
<dbReference type="PANTHER" id="PTHR47962">
    <property type="entry name" value="ATP-DEPENDENT HELICASE LHR-RELATED-RELATED"/>
    <property type="match status" value="1"/>
</dbReference>
<dbReference type="Pfam" id="PF00270">
    <property type="entry name" value="DEAD"/>
    <property type="match status" value="1"/>
</dbReference>
<keyword evidence="1" id="KW-0547">Nucleotide-binding</keyword>
<dbReference type="InterPro" id="IPR014001">
    <property type="entry name" value="Helicase_ATP-bd"/>
</dbReference>
<evidence type="ECO:0000313" key="6">
    <source>
        <dbReference type="Proteomes" id="UP001202922"/>
    </source>
</evidence>
<sequence>MIEDRWRRLPEILNALEDLELPMLTWGITETSLSADEVRAVLAEAVTADLVAGVVDVPSEDEYLSALTSRALLHHVPGTSPARFRTRLAEGLRLLSNLRQLFPPGRNAPQRWWQGGLPLVADYRLHVGPRRYPQRNIPPHDVVAQLERRDGWSPVHSAITNSMVDGRDLSRFQVEATEAILAAVSDSRSRGVVVGAGTGSGKTLAFYLPALLTLGPALRPGVHQVEVLALYPRKELLRDQAREGVAAVLRTEAALRSAGGRSARIGLLYGDTPHDRSDSRIGSSNSPWAPLGDGVRCPYFPCPNDECGGDLVWLTTDRNRGIERLHCLRCHLVLGEEYLSLTRESIVARPPDILFTTTEMLSRYASNRTNGSLLGWFGRTAPRLVLVDEVHTYAGVHGAQIALLLRRWRNALRMRRMQPPAFVGLSATLRDAVPFFSTFTGLSESAVEYVTPATDDLMPTGREYSVVLRGDPVSGTSLLSATLQSAMLMGRLLDRPGTDGPYGSSGFLFTDDLDVTNRLYDDLRDAEGGQSRRVRPGPSRKPVLAQLRSPQFSHAGVTQAPERYRDGQAWMLTTEIGHPLTGDLYGGALRIARTSSQDIGVDAAADLIVATASLEVGFNDPRVGLVLQHKAPRDPAAFIQRRGRAGRSPEMRPWTVVVLSDYGRDRVVYQGYEQLFYPEVPARRLPVRNRFVLKMQAAHALLDWLSREASRAGGPWVDARDVLRAPSQPGRTAPGTDRMLSVLSDLLASTDRQDDFAAFLERSLYLADADVQSVLWEEPRSILLAVAPTALRRLEARWHSIDGADVETGELLPEFVTRALFDPLDVPDVEMQVPFNEAENNRMPILAALREAVPGRVSRRFGVRRDEHRTWLEPPPGGSVDLAAYVTRGARLGVWTGEGSAFEVVRPFRLALTQPPGDIRDSSQAAPRWCSEFVVPTDAPLFPIPRDTRWSEIVTSVQFALHVYGAPIEVRRMTPGASGELRLANGTTQRTETNYTIDGRPAALGFALEVDGLVIDVAPLDRGDPAVLTHLRTPGWRTLAFQTLVAEDPTLETLTNTFQRSWLSLLYLTAYGLAAVTLPPGTDLTGALAGGAWAADLETILGVLYRAADPDDPHQGIPERLAHALKELTDQQAIRDSVELHARVLSSADPAALTWNLAERTYLDTLAAAVRNAALRAVPDAQDADLVVDVVRMDGQARIFLTETSNGGLGLLEQLRTSYTRDFRRFWDRVTNSIGRSDYEEVDRSVRRLLDEAVAQPDGHVATALSDIRAASGARAADHALAELRAAWTALDGPPRHLAVAAVSSRFLRPGATAETVADALRLLSAWDEIETRSGAEVDARVVAYAARHVDPSIALGADQVFSLLWPRGNDARNRHLQHWQPYARSILLDRLLAQAFVERAVPAIDVTEDNWSTRYRELLASADAVELRAPANARRILGEAVRRVGVLAIDRGALRIYGRIGRITHAGGSLTVRVTVLEADQ</sequence>
<keyword evidence="2" id="KW-0067">ATP-binding</keyword>
<dbReference type="PANTHER" id="PTHR47962:SF5">
    <property type="entry name" value="ATP-DEPENDENT HELICASE LHR-RELATED"/>
    <property type="match status" value="1"/>
</dbReference>
<gene>
    <name evidence="5" type="ORF">L0M17_11990</name>
</gene>
<protein>
    <submittedName>
        <fullName evidence="5">DEAD/DEAH box helicase</fullName>
    </submittedName>
</protein>
<dbReference type="PROSITE" id="PS51194">
    <property type="entry name" value="HELICASE_CTER"/>
    <property type="match status" value="1"/>
</dbReference>
<organism evidence="5 6">
    <name type="scientific">Sinomonas terrae</name>
    <dbReference type="NCBI Taxonomy" id="2908838"/>
    <lineage>
        <taxon>Bacteria</taxon>
        <taxon>Bacillati</taxon>
        <taxon>Actinomycetota</taxon>
        <taxon>Actinomycetes</taxon>
        <taxon>Micrococcales</taxon>
        <taxon>Micrococcaceae</taxon>
        <taxon>Sinomonas</taxon>
    </lineage>
</organism>
<dbReference type="InterPro" id="IPR001650">
    <property type="entry name" value="Helicase_C-like"/>
</dbReference>
<comment type="caution">
    <text evidence="5">The sequence shown here is derived from an EMBL/GenBank/DDBJ whole genome shotgun (WGS) entry which is preliminary data.</text>
</comment>
<evidence type="ECO:0000256" key="1">
    <source>
        <dbReference type="ARBA" id="ARBA00022741"/>
    </source>
</evidence>
<dbReference type="InterPro" id="IPR052511">
    <property type="entry name" value="ATP-dep_Helicase"/>
</dbReference>
<feature type="domain" description="Helicase C-terminal" evidence="4">
    <location>
        <begin position="539"/>
        <end position="693"/>
    </location>
</feature>
<dbReference type="Proteomes" id="UP001202922">
    <property type="component" value="Unassembled WGS sequence"/>
</dbReference>
<proteinExistence type="predicted"/>
<dbReference type="SUPFAM" id="SSF52540">
    <property type="entry name" value="P-loop containing nucleoside triphosphate hydrolases"/>
    <property type="match status" value="1"/>
</dbReference>
<dbReference type="SMART" id="SM00490">
    <property type="entry name" value="HELICc"/>
    <property type="match status" value="1"/>
</dbReference>
<keyword evidence="5" id="KW-0347">Helicase</keyword>
<accession>A0ABS9U1W1</accession>
<evidence type="ECO:0000256" key="2">
    <source>
        <dbReference type="ARBA" id="ARBA00022840"/>
    </source>
</evidence>
<dbReference type="RefSeq" id="WP_241054194.1">
    <property type="nucleotide sequence ID" value="NZ_JAKZBV010000001.1"/>
</dbReference>
<name>A0ABS9U1W1_9MICC</name>
<evidence type="ECO:0000259" key="3">
    <source>
        <dbReference type="PROSITE" id="PS51192"/>
    </source>
</evidence>
<reference evidence="5 6" key="1">
    <citation type="submission" date="2022-03" db="EMBL/GenBank/DDBJ databases">
        <title>Sinomonas sp. isolated from a soil.</title>
        <authorList>
            <person name="Han J."/>
            <person name="Kim D.-U."/>
        </authorList>
    </citation>
    <scope>NUCLEOTIDE SEQUENCE [LARGE SCALE GENOMIC DNA]</scope>
    <source>
        <strain evidence="5 6">5-5</strain>
    </source>
</reference>